<keyword evidence="5" id="KW-1185">Reference proteome</keyword>
<feature type="domain" description="DUF7825" evidence="3">
    <location>
        <begin position="648"/>
        <end position="904"/>
    </location>
</feature>
<evidence type="ECO:0000313" key="4">
    <source>
        <dbReference type="EMBL" id="RFM37016.1"/>
    </source>
</evidence>
<evidence type="ECO:0000259" key="3">
    <source>
        <dbReference type="Pfam" id="PF25149"/>
    </source>
</evidence>
<evidence type="ECO:0000313" key="5">
    <source>
        <dbReference type="Proteomes" id="UP000261174"/>
    </source>
</evidence>
<organism evidence="4 5">
    <name type="scientific">Chitinophaga silvisoli</name>
    <dbReference type="NCBI Taxonomy" id="2291814"/>
    <lineage>
        <taxon>Bacteria</taxon>
        <taxon>Pseudomonadati</taxon>
        <taxon>Bacteroidota</taxon>
        <taxon>Chitinophagia</taxon>
        <taxon>Chitinophagales</taxon>
        <taxon>Chitinophagaceae</taxon>
        <taxon>Chitinophaga</taxon>
    </lineage>
</organism>
<dbReference type="Pfam" id="PF20103">
    <property type="entry name" value="DUF6493"/>
    <property type="match status" value="1"/>
</dbReference>
<accession>A0A3E1PA00</accession>
<dbReference type="Proteomes" id="UP000261174">
    <property type="component" value="Unassembled WGS sequence"/>
</dbReference>
<comment type="caution">
    <text evidence="4">The sequence shown here is derived from an EMBL/GenBank/DDBJ whole genome shotgun (WGS) entry which is preliminary data.</text>
</comment>
<evidence type="ECO:0000259" key="1">
    <source>
        <dbReference type="Pfam" id="PF20103"/>
    </source>
</evidence>
<dbReference type="OrthoDB" id="6629398at2"/>
<feature type="domain" description="DUF7824" evidence="2">
    <location>
        <begin position="418"/>
        <end position="624"/>
    </location>
</feature>
<name>A0A3E1PA00_9BACT</name>
<feature type="domain" description="DUF6493" evidence="1">
    <location>
        <begin position="1"/>
        <end position="319"/>
    </location>
</feature>
<dbReference type="AlphaFoldDB" id="A0A3E1PA00"/>
<dbReference type="Pfam" id="PF25148">
    <property type="entry name" value="DUF7824"/>
    <property type="match status" value="1"/>
</dbReference>
<dbReference type="InterPro" id="IPR056726">
    <property type="entry name" value="DUF7824"/>
</dbReference>
<evidence type="ECO:0000259" key="2">
    <source>
        <dbReference type="Pfam" id="PF25148"/>
    </source>
</evidence>
<dbReference type="InterPro" id="IPR056727">
    <property type="entry name" value="DUF7825"/>
</dbReference>
<proteinExistence type="predicted"/>
<dbReference type="EMBL" id="QTJV01000001">
    <property type="protein sequence ID" value="RFM37016.1"/>
    <property type="molecule type" value="Genomic_DNA"/>
</dbReference>
<reference evidence="4 5" key="1">
    <citation type="submission" date="2018-08" db="EMBL/GenBank/DDBJ databases">
        <title>Chitinophaga sp. K20C18050901, a novel bacterium isolated from forest soil.</title>
        <authorList>
            <person name="Wang C."/>
        </authorList>
    </citation>
    <scope>NUCLEOTIDE SEQUENCE [LARGE SCALE GENOMIC DNA]</scope>
    <source>
        <strain evidence="4 5">K20C18050901</strain>
    </source>
</reference>
<dbReference type="InterPro" id="IPR045472">
    <property type="entry name" value="DUF6493"/>
</dbReference>
<sequence>MTITDQLKTLIENEAVNEMIVFLKGLNEGDKKELGPELKKLNTYYSEFVDLSTMQKPEGSFVAGRSYGARARGQQGLVLAIASFVCLDKKGFEKTFYRASIFTKETLDQLLPWYTPSWFSQVLDDANTGNSYRLDYDLIMQLEAGGYFTPSPELILIHLPYLIFGNSSNREKIPPEKAEEILLKYPDTLQKHFWYIFEYPSDIHHLSRYNKDLNGWQNLILKFATEGRLDRMRILRESLLTANRNFNKVLAGWFMELFSFLKPNKEELKALAPELLMTLDSKHSTAVSLALNSLKQLKQLDYNAFITHLPQVILSGTKAILTSVLQLSETICRQHADARQAIAIQLCQLFLNKEESLQQKTAKLISTYAFPASEDLQQQLQMYADTMLTSIRPLLLSDPVTIELADDTASETRPLIGEHNMIAPINTVEELIYFASQAFENNEFYHAELLPAALINLQHLITEDVLVQLQPAFKRAEKLHARPTGNMGHLDHFLTKFLLAYAKQDENTIPWDVKEAYVQPYTLLWQHALEKLKVKDQRPLLSTPTHTPGWIDPAVLVNRLSQYKDQLPQDLDLQIAICRCALEDTTAAIALAKQLLTGDNRDLLLFLFGQSGITPKKGNAWIQAANRKGIDLAGHTIPSVYLNGDFKWKTAQEHYLAYGAYNRETHEYERVPATRTSIQISFPEVTPLSGPDPLLQEYLVRQAKFYSIPAADVPRLLSLTPANPSLMLANIIQYFMPLSGMYEVAETTAITAAITWLKEQAVSYRPTVHLFIATCMLHADKTIRALAAECWITGVSTHTLQSEETGYIIGIHQSLEWAPLKRFTDLLTDHMMQISKQHNEALELLLSVVIECLPDNPVKQLKKLLEIFAEVLAVNGHKVTRPLLKAKLTTWTAIPGYKKLIATLS</sequence>
<protein>
    <submittedName>
        <fullName evidence="4">Uncharacterized protein</fullName>
    </submittedName>
</protein>
<dbReference type="Pfam" id="PF25149">
    <property type="entry name" value="DUF7825"/>
    <property type="match status" value="1"/>
</dbReference>
<dbReference type="RefSeq" id="WP_116852336.1">
    <property type="nucleotide sequence ID" value="NZ_QTJV01000001.1"/>
</dbReference>
<gene>
    <name evidence="4" type="ORF">DXN04_05830</name>
</gene>